<evidence type="ECO:0000313" key="2">
    <source>
        <dbReference type="EMBL" id="SEG18459.1"/>
    </source>
</evidence>
<feature type="region of interest" description="Disordered" evidence="1">
    <location>
        <begin position="112"/>
        <end position="132"/>
    </location>
</feature>
<protein>
    <submittedName>
        <fullName evidence="2">Uncharacterized protein</fullName>
    </submittedName>
</protein>
<sequence length="132" mass="14729">MTRPPDTPRTRCAEGGEAALEQWRRAFAALRDARAACCARDILADDPGLFDRTTALAVDAIGRTRPELLRLTPVPRPITRNHRRPTGKRLLDPYGAVRKSHGQMVVDRDRVREALADRNDNTDTDTAEIDGE</sequence>
<dbReference type="EMBL" id="FNVU01000003">
    <property type="protein sequence ID" value="SEG18459.1"/>
    <property type="molecule type" value="Genomic_DNA"/>
</dbReference>
<evidence type="ECO:0000313" key="3">
    <source>
        <dbReference type="Proteomes" id="UP000236754"/>
    </source>
</evidence>
<proteinExistence type="predicted"/>
<feature type="compositionally biased region" description="Acidic residues" evidence="1">
    <location>
        <begin position="122"/>
        <end position="132"/>
    </location>
</feature>
<feature type="compositionally biased region" description="Basic and acidic residues" evidence="1">
    <location>
        <begin position="112"/>
        <end position="121"/>
    </location>
</feature>
<dbReference type="RefSeq" id="WP_103885250.1">
    <property type="nucleotide sequence ID" value="NZ_FNVU01000003.1"/>
</dbReference>
<evidence type="ECO:0000256" key="1">
    <source>
        <dbReference type="SAM" id="MobiDB-lite"/>
    </source>
</evidence>
<reference evidence="2 3" key="1">
    <citation type="submission" date="2016-10" db="EMBL/GenBank/DDBJ databases">
        <authorList>
            <person name="de Groot N.N."/>
        </authorList>
    </citation>
    <scope>NUCLEOTIDE SEQUENCE [LARGE SCALE GENOMIC DNA]</scope>
    <source>
        <strain evidence="2 3">CGMCC 4.2023</strain>
    </source>
</reference>
<organism evidence="2 3">
    <name type="scientific">Actinacidiphila yanglinensis</name>
    <dbReference type="NCBI Taxonomy" id="310779"/>
    <lineage>
        <taxon>Bacteria</taxon>
        <taxon>Bacillati</taxon>
        <taxon>Actinomycetota</taxon>
        <taxon>Actinomycetes</taxon>
        <taxon>Kitasatosporales</taxon>
        <taxon>Streptomycetaceae</taxon>
        <taxon>Actinacidiphila</taxon>
    </lineage>
</organism>
<name>A0A1H5Y326_9ACTN</name>
<dbReference type="Proteomes" id="UP000236754">
    <property type="component" value="Unassembled WGS sequence"/>
</dbReference>
<dbReference type="AlphaFoldDB" id="A0A1H5Y326"/>
<keyword evidence="3" id="KW-1185">Reference proteome</keyword>
<gene>
    <name evidence="2" type="ORF">SAMN05216223_103539</name>
</gene>
<accession>A0A1H5Y326</accession>